<accession>A0A7S4HKZ6</accession>
<dbReference type="AlphaFoldDB" id="A0A7S4HKZ6"/>
<evidence type="ECO:0000313" key="2">
    <source>
        <dbReference type="EMBL" id="CAE2202439.1"/>
    </source>
</evidence>
<feature type="compositionally biased region" description="Basic and acidic residues" evidence="1">
    <location>
        <begin position="1"/>
        <end position="20"/>
    </location>
</feature>
<name>A0A7S4HKZ6_9STRA</name>
<gene>
    <name evidence="2" type="ORF">OAUR00152_LOCUS1271</name>
</gene>
<sequence length="103" mass="11423">MRNRRSVWERRQFRSSTAERAEEEEEESKASVPLLPPFSAAPLMAEASLSGLQPRHGAVSLVHGFAVQVHPGEGVVHGMVRAVKSPRYVMLRDGTPYRSRNAA</sequence>
<dbReference type="EMBL" id="HBKQ01001880">
    <property type="protein sequence ID" value="CAE2202439.1"/>
    <property type="molecule type" value="Transcribed_RNA"/>
</dbReference>
<feature type="region of interest" description="Disordered" evidence="1">
    <location>
        <begin position="1"/>
        <end position="33"/>
    </location>
</feature>
<organism evidence="2">
    <name type="scientific">Odontella aurita</name>
    <dbReference type="NCBI Taxonomy" id="265563"/>
    <lineage>
        <taxon>Eukaryota</taxon>
        <taxon>Sar</taxon>
        <taxon>Stramenopiles</taxon>
        <taxon>Ochrophyta</taxon>
        <taxon>Bacillariophyta</taxon>
        <taxon>Mediophyceae</taxon>
        <taxon>Biddulphiophycidae</taxon>
        <taxon>Eupodiscales</taxon>
        <taxon>Odontellaceae</taxon>
        <taxon>Odontella</taxon>
    </lineage>
</organism>
<protein>
    <submittedName>
        <fullName evidence="2">Uncharacterized protein</fullName>
    </submittedName>
</protein>
<proteinExistence type="predicted"/>
<reference evidence="2" key="1">
    <citation type="submission" date="2021-01" db="EMBL/GenBank/DDBJ databases">
        <authorList>
            <person name="Corre E."/>
            <person name="Pelletier E."/>
            <person name="Niang G."/>
            <person name="Scheremetjew M."/>
            <person name="Finn R."/>
            <person name="Kale V."/>
            <person name="Holt S."/>
            <person name="Cochrane G."/>
            <person name="Meng A."/>
            <person name="Brown T."/>
            <person name="Cohen L."/>
        </authorList>
    </citation>
    <scope>NUCLEOTIDE SEQUENCE</scope>
    <source>
        <strain evidence="2">Isolate 1302-5</strain>
    </source>
</reference>
<evidence type="ECO:0000256" key="1">
    <source>
        <dbReference type="SAM" id="MobiDB-lite"/>
    </source>
</evidence>